<dbReference type="RefSeq" id="WP_144887578.1">
    <property type="nucleotide sequence ID" value="NZ_VLLE01000005.1"/>
</dbReference>
<organism evidence="1 2">
    <name type="scientific">Lacibacter cauensis</name>
    <dbReference type="NCBI Taxonomy" id="510947"/>
    <lineage>
        <taxon>Bacteria</taxon>
        <taxon>Pseudomonadati</taxon>
        <taxon>Bacteroidota</taxon>
        <taxon>Chitinophagia</taxon>
        <taxon>Chitinophagales</taxon>
        <taxon>Chitinophagaceae</taxon>
        <taxon>Lacibacter</taxon>
    </lineage>
</organism>
<sequence length="160" mass="18832">MAKLTNPLDPDQEAHMKRNIKWLLQQYFSFRAYVKFKDGKARHFYGNEHQCTYNQLQAGIYPNIRMDKEKGYTDLINLIERSYKGKYTAATIYMRNPGEKDFNTVCRNYYKGEATEINDPVITDPVYTLYYIVQNGRVLVQTEDPAAHDFKNLVNQNLNK</sequence>
<evidence type="ECO:0000313" key="1">
    <source>
        <dbReference type="EMBL" id="TWI80546.1"/>
    </source>
</evidence>
<evidence type="ECO:0000313" key="2">
    <source>
        <dbReference type="Proteomes" id="UP000316167"/>
    </source>
</evidence>
<dbReference type="Proteomes" id="UP000316167">
    <property type="component" value="Unassembled WGS sequence"/>
</dbReference>
<proteinExistence type="predicted"/>
<reference evidence="1 2" key="1">
    <citation type="journal article" date="2015" name="Stand. Genomic Sci.">
        <title>Genomic Encyclopedia of Bacterial and Archaeal Type Strains, Phase III: the genomes of soil and plant-associated and newly described type strains.</title>
        <authorList>
            <person name="Whitman W.B."/>
            <person name="Woyke T."/>
            <person name="Klenk H.P."/>
            <person name="Zhou Y."/>
            <person name="Lilburn T.G."/>
            <person name="Beck B.J."/>
            <person name="De Vos P."/>
            <person name="Vandamme P."/>
            <person name="Eisen J.A."/>
            <person name="Garrity G."/>
            <person name="Hugenholtz P."/>
            <person name="Kyrpides N.C."/>
        </authorList>
    </citation>
    <scope>NUCLEOTIDE SEQUENCE [LARGE SCALE GENOMIC DNA]</scope>
    <source>
        <strain evidence="1 2">CGMCC 1.7271</strain>
    </source>
</reference>
<dbReference type="AlphaFoldDB" id="A0A562SIF4"/>
<comment type="caution">
    <text evidence="1">The sequence shown here is derived from an EMBL/GenBank/DDBJ whole genome shotgun (WGS) entry which is preliminary data.</text>
</comment>
<gene>
    <name evidence="1" type="ORF">IQ13_3224</name>
</gene>
<dbReference type="EMBL" id="VLLE01000005">
    <property type="protein sequence ID" value="TWI80546.1"/>
    <property type="molecule type" value="Genomic_DNA"/>
</dbReference>
<name>A0A562SIF4_9BACT</name>
<keyword evidence="2" id="KW-1185">Reference proteome</keyword>
<accession>A0A562SIF4</accession>
<protein>
    <submittedName>
        <fullName evidence="1">Uncharacterized protein</fullName>
    </submittedName>
</protein>